<dbReference type="EMBL" id="VUMU01000009">
    <property type="protein sequence ID" value="MST58314.1"/>
    <property type="molecule type" value="Genomic_DNA"/>
</dbReference>
<keyword evidence="3" id="KW-0731">Sigma factor</keyword>
<evidence type="ECO:0000313" key="9">
    <source>
        <dbReference type="Proteomes" id="UP000476055"/>
    </source>
</evidence>
<evidence type="ECO:0000259" key="6">
    <source>
        <dbReference type="Pfam" id="PF04542"/>
    </source>
</evidence>
<keyword evidence="9" id="KW-1185">Reference proteome</keyword>
<name>A0A6L5YIS9_9FIRM</name>
<dbReference type="InterPro" id="IPR007627">
    <property type="entry name" value="RNA_pol_sigma70_r2"/>
</dbReference>
<dbReference type="InterPro" id="IPR039425">
    <property type="entry name" value="RNA_pol_sigma-70-like"/>
</dbReference>
<dbReference type="Proteomes" id="UP000476055">
    <property type="component" value="Unassembled WGS sequence"/>
</dbReference>
<feature type="domain" description="RNA polymerase sigma factor 70 region 4 type 2" evidence="7">
    <location>
        <begin position="129"/>
        <end position="180"/>
    </location>
</feature>
<dbReference type="PANTHER" id="PTHR43133">
    <property type="entry name" value="RNA POLYMERASE ECF-TYPE SIGMA FACTO"/>
    <property type="match status" value="1"/>
</dbReference>
<dbReference type="SUPFAM" id="SSF88946">
    <property type="entry name" value="Sigma2 domain of RNA polymerase sigma factors"/>
    <property type="match status" value="1"/>
</dbReference>
<evidence type="ECO:0000259" key="7">
    <source>
        <dbReference type="Pfam" id="PF08281"/>
    </source>
</evidence>
<dbReference type="InterPro" id="IPR014284">
    <property type="entry name" value="RNA_pol_sigma-70_dom"/>
</dbReference>
<protein>
    <submittedName>
        <fullName evidence="8">RNA polymerase sigma factor</fullName>
    </submittedName>
</protein>
<sequence length="186" mass="21813">MKELNIAYIAGLVLRAKANDSNAFAELYAMTYNKVYNYTRHYLRDDYLAQDALQEIYILALKNLNKLNDPTVFIAWLDRISFNVCYDMSKKRQKGNEQFSDPEILEIVEDQYPNSNPETRYEQKNEADRLNKALEQLPFNERQVLIMRFYNDMKLEDIAAAMDISRSSVKRYIASGEEKLKNILKG</sequence>
<dbReference type="CDD" id="cd06171">
    <property type="entry name" value="Sigma70_r4"/>
    <property type="match status" value="1"/>
</dbReference>
<organism evidence="8 9">
    <name type="scientific">Waltera intestinalis</name>
    <dbReference type="NCBI Taxonomy" id="2606635"/>
    <lineage>
        <taxon>Bacteria</taxon>
        <taxon>Bacillati</taxon>
        <taxon>Bacillota</taxon>
        <taxon>Clostridia</taxon>
        <taxon>Lachnospirales</taxon>
        <taxon>Lachnospiraceae</taxon>
        <taxon>Waltera</taxon>
    </lineage>
</organism>
<comment type="caution">
    <text evidence="8">The sequence shown here is derived from an EMBL/GenBank/DDBJ whole genome shotgun (WGS) entry which is preliminary data.</text>
</comment>
<evidence type="ECO:0000256" key="2">
    <source>
        <dbReference type="ARBA" id="ARBA00023015"/>
    </source>
</evidence>
<proteinExistence type="inferred from homology"/>
<dbReference type="Gene3D" id="1.10.1740.10">
    <property type="match status" value="1"/>
</dbReference>
<dbReference type="NCBIfam" id="TIGR02937">
    <property type="entry name" value="sigma70-ECF"/>
    <property type="match status" value="1"/>
</dbReference>
<dbReference type="InterPro" id="IPR036388">
    <property type="entry name" value="WH-like_DNA-bd_sf"/>
</dbReference>
<dbReference type="InterPro" id="IPR013249">
    <property type="entry name" value="RNA_pol_sigma70_r4_t2"/>
</dbReference>
<keyword evidence="2" id="KW-0805">Transcription regulation</keyword>
<feature type="domain" description="RNA polymerase sigma-70 region 2" evidence="6">
    <location>
        <begin position="27"/>
        <end position="94"/>
    </location>
</feature>
<dbReference type="InterPro" id="IPR013324">
    <property type="entry name" value="RNA_pol_sigma_r3/r4-like"/>
</dbReference>
<evidence type="ECO:0000256" key="4">
    <source>
        <dbReference type="ARBA" id="ARBA00023125"/>
    </source>
</evidence>
<evidence type="ECO:0000256" key="1">
    <source>
        <dbReference type="ARBA" id="ARBA00010641"/>
    </source>
</evidence>
<evidence type="ECO:0000313" key="8">
    <source>
        <dbReference type="EMBL" id="MST58314.1"/>
    </source>
</evidence>
<dbReference type="GO" id="GO:0003677">
    <property type="term" value="F:DNA binding"/>
    <property type="evidence" value="ECO:0007669"/>
    <property type="project" value="UniProtKB-KW"/>
</dbReference>
<gene>
    <name evidence="8" type="ORF">FYJ59_08700</name>
</gene>
<dbReference type="InterPro" id="IPR013325">
    <property type="entry name" value="RNA_pol_sigma_r2"/>
</dbReference>
<reference evidence="8 9" key="1">
    <citation type="submission" date="2019-08" db="EMBL/GenBank/DDBJ databases">
        <title>In-depth cultivation of the pig gut microbiome towards novel bacterial diversity and tailored functional studies.</title>
        <authorList>
            <person name="Wylensek D."/>
            <person name="Hitch T.C.A."/>
            <person name="Clavel T."/>
        </authorList>
    </citation>
    <scope>NUCLEOTIDE SEQUENCE [LARGE SCALE GENOMIC DNA]</scope>
    <source>
        <strain evidence="8 9">WCA3-601-WT-6H</strain>
    </source>
</reference>
<comment type="similarity">
    <text evidence="1">Belongs to the sigma-70 factor family. ECF subfamily.</text>
</comment>
<dbReference type="GO" id="GO:0006352">
    <property type="term" value="P:DNA-templated transcription initiation"/>
    <property type="evidence" value="ECO:0007669"/>
    <property type="project" value="InterPro"/>
</dbReference>
<dbReference type="Gene3D" id="1.10.10.10">
    <property type="entry name" value="Winged helix-like DNA-binding domain superfamily/Winged helix DNA-binding domain"/>
    <property type="match status" value="1"/>
</dbReference>
<dbReference type="Pfam" id="PF04542">
    <property type="entry name" value="Sigma70_r2"/>
    <property type="match status" value="1"/>
</dbReference>
<dbReference type="SUPFAM" id="SSF88659">
    <property type="entry name" value="Sigma3 and sigma4 domains of RNA polymerase sigma factors"/>
    <property type="match status" value="1"/>
</dbReference>
<dbReference type="RefSeq" id="WP_154496493.1">
    <property type="nucleotide sequence ID" value="NZ_VUMU01000009.1"/>
</dbReference>
<evidence type="ECO:0000256" key="3">
    <source>
        <dbReference type="ARBA" id="ARBA00023082"/>
    </source>
</evidence>
<evidence type="ECO:0000256" key="5">
    <source>
        <dbReference type="ARBA" id="ARBA00023163"/>
    </source>
</evidence>
<dbReference type="GO" id="GO:0016987">
    <property type="term" value="F:sigma factor activity"/>
    <property type="evidence" value="ECO:0007669"/>
    <property type="project" value="UniProtKB-KW"/>
</dbReference>
<keyword evidence="5" id="KW-0804">Transcription</keyword>
<dbReference type="Pfam" id="PF08281">
    <property type="entry name" value="Sigma70_r4_2"/>
    <property type="match status" value="1"/>
</dbReference>
<dbReference type="AlphaFoldDB" id="A0A6L5YIS9"/>
<accession>A0A6L5YIS9</accession>
<dbReference type="PANTHER" id="PTHR43133:SF8">
    <property type="entry name" value="RNA POLYMERASE SIGMA FACTOR HI_1459-RELATED"/>
    <property type="match status" value="1"/>
</dbReference>
<keyword evidence="4" id="KW-0238">DNA-binding</keyword>